<feature type="region of interest" description="Disordered" evidence="1">
    <location>
        <begin position="1"/>
        <end position="21"/>
    </location>
</feature>
<keyword evidence="2" id="KW-0812">Transmembrane</keyword>
<reference evidence="3 4" key="1">
    <citation type="submission" date="2018-11" db="EMBL/GenBank/DDBJ databases">
        <authorList>
            <consortium name="Pathogen Informatics"/>
        </authorList>
    </citation>
    <scope>NUCLEOTIDE SEQUENCE [LARGE SCALE GENOMIC DNA]</scope>
</reference>
<protein>
    <submittedName>
        <fullName evidence="3">Uncharacterized protein</fullName>
    </submittedName>
</protein>
<dbReference type="OrthoDB" id="186812at2759"/>
<accession>A0A3P6S4N5</accession>
<dbReference type="AlphaFoldDB" id="A0A3P6S4N5"/>
<feature type="transmembrane region" description="Helical" evidence="2">
    <location>
        <begin position="185"/>
        <end position="206"/>
    </location>
</feature>
<evidence type="ECO:0000313" key="3">
    <source>
        <dbReference type="EMBL" id="VDK63833.1"/>
    </source>
</evidence>
<keyword evidence="2" id="KW-0472">Membrane</keyword>
<sequence>MYLSHLNHQHLSESFPREVPDSSAEISDLAKKLGARLFQDTSILEQLQSVKREKSFVEQLREIVASSSNREPPTKPLQFIPSTPIASQAKPPVHPSIECKEIDVQTSWVGEPRKEMRDNATDLPSLDYLSMSELGGLRQLPETFVAQEEVSSSAFSSDQSAGQVPPNLIRQVSRFSISIFGKNRVFSFFVLLKYLFLSIFYCLLVFKCYDFAGTCLQALLYFFLLI</sequence>
<keyword evidence="4" id="KW-1185">Reference proteome</keyword>
<evidence type="ECO:0000313" key="4">
    <source>
        <dbReference type="Proteomes" id="UP000271889"/>
    </source>
</evidence>
<keyword evidence="2" id="KW-1133">Transmembrane helix</keyword>
<organism evidence="3 4">
    <name type="scientific">Cylicostephanus goldi</name>
    <name type="common">Nematode worm</name>
    <dbReference type="NCBI Taxonomy" id="71465"/>
    <lineage>
        <taxon>Eukaryota</taxon>
        <taxon>Metazoa</taxon>
        <taxon>Ecdysozoa</taxon>
        <taxon>Nematoda</taxon>
        <taxon>Chromadorea</taxon>
        <taxon>Rhabditida</taxon>
        <taxon>Rhabditina</taxon>
        <taxon>Rhabditomorpha</taxon>
        <taxon>Strongyloidea</taxon>
        <taxon>Strongylidae</taxon>
        <taxon>Cylicostephanus</taxon>
    </lineage>
</organism>
<evidence type="ECO:0000256" key="2">
    <source>
        <dbReference type="SAM" id="Phobius"/>
    </source>
</evidence>
<dbReference type="Proteomes" id="UP000271889">
    <property type="component" value="Unassembled WGS sequence"/>
</dbReference>
<name>A0A3P6S4N5_CYLGO</name>
<proteinExistence type="predicted"/>
<gene>
    <name evidence="3" type="ORF">CGOC_LOCUS5764</name>
</gene>
<dbReference type="EMBL" id="UYRV01017856">
    <property type="protein sequence ID" value="VDK63833.1"/>
    <property type="molecule type" value="Genomic_DNA"/>
</dbReference>
<evidence type="ECO:0000256" key="1">
    <source>
        <dbReference type="SAM" id="MobiDB-lite"/>
    </source>
</evidence>